<comment type="caution">
    <text evidence="2">The sequence shown here is derived from an EMBL/GenBank/DDBJ whole genome shotgun (WGS) entry which is preliminary data.</text>
</comment>
<reference evidence="2 3" key="1">
    <citation type="submission" date="2020-08" db="EMBL/GenBank/DDBJ databases">
        <title>A Genomic Blueprint of the Chicken Gut Microbiome.</title>
        <authorList>
            <person name="Gilroy R."/>
            <person name="Ravi A."/>
            <person name="Getino M."/>
            <person name="Pursley I."/>
            <person name="Horton D.L."/>
            <person name="Alikhan N.-F."/>
            <person name="Baker D."/>
            <person name="Gharbi K."/>
            <person name="Hall N."/>
            <person name="Watson M."/>
            <person name="Adriaenssens E.M."/>
            <person name="Foster-Nyarko E."/>
            <person name="Jarju S."/>
            <person name="Secka A."/>
            <person name="Antonio M."/>
            <person name="Oren A."/>
            <person name="Chaudhuri R."/>
            <person name="La Ragione R.M."/>
            <person name="Hildebrand F."/>
            <person name="Pallen M.J."/>
        </authorList>
    </citation>
    <scope>NUCLEOTIDE SEQUENCE [LARGE SCALE GENOMIC DNA]</scope>
    <source>
        <strain evidence="2 3">A46</strain>
    </source>
</reference>
<protein>
    <submittedName>
        <fullName evidence="2">N-acetylglucosamine kinase</fullName>
    </submittedName>
</protein>
<evidence type="ECO:0000313" key="3">
    <source>
        <dbReference type="Proteomes" id="UP000619101"/>
    </source>
</evidence>
<gene>
    <name evidence="2" type="ORF">H9635_17915</name>
</gene>
<dbReference type="CDD" id="cd24007">
    <property type="entry name" value="ASKHA_NBD_eukNAGK-like"/>
    <property type="match status" value="1"/>
</dbReference>
<feature type="domain" description="ATPase BadF/BadG/BcrA/BcrD type" evidence="1">
    <location>
        <begin position="9"/>
        <end position="272"/>
    </location>
</feature>
<organism evidence="2 3">
    <name type="scientific">Solibacillus faecavium</name>
    <dbReference type="NCBI Taxonomy" id="2762221"/>
    <lineage>
        <taxon>Bacteria</taxon>
        <taxon>Bacillati</taxon>
        <taxon>Bacillota</taxon>
        <taxon>Bacilli</taxon>
        <taxon>Bacillales</taxon>
        <taxon>Caryophanaceae</taxon>
        <taxon>Solibacillus</taxon>
    </lineage>
</organism>
<evidence type="ECO:0000313" key="2">
    <source>
        <dbReference type="EMBL" id="MBD8038625.1"/>
    </source>
</evidence>
<dbReference type="Gene3D" id="3.30.420.40">
    <property type="match status" value="2"/>
</dbReference>
<keyword evidence="3" id="KW-1185">Reference proteome</keyword>
<dbReference type="Pfam" id="PF01869">
    <property type="entry name" value="BcrAD_BadFG"/>
    <property type="match status" value="1"/>
</dbReference>
<dbReference type="InterPro" id="IPR002731">
    <property type="entry name" value="ATPase_BadF"/>
</dbReference>
<dbReference type="GO" id="GO:0016301">
    <property type="term" value="F:kinase activity"/>
    <property type="evidence" value="ECO:0007669"/>
    <property type="project" value="UniProtKB-KW"/>
</dbReference>
<dbReference type="InterPro" id="IPR043129">
    <property type="entry name" value="ATPase_NBD"/>
</dbReference>
<dbReference type="EMBL" id="JACSPZ010000012">
    <property type="protein sequence ID" value="MBD8038625.1"/>
    <property type="molecule type" value="Genomic_DNA"/>
</dbReference>
<dbReference type="PANTHER" id="PTHR43190:SF3">
    <property type="entry name" value="N-ACETYL-D-GLUCOSAMINE KINASE"/>
    <property type="match status" value="1"/>
</dbReference>
<dbReference type="Proteomes" id="UP000619101">
    <property type="component" value="Unassembled WGS sequence"/>
</dbReference>
<dbReference type="PANTHER" id="PTHR43190">
    <property type="entry name" value="N-ACETYL-D-GLUCOSAMINE KINASE"/>
    <property type="match status" value="1"/>
</dbReference>
<accession>A0ABR8Y343</accession>
<dbReference type="SUPFAM" id="SSF53067">
    <property type="entry name" value="Actin-like ATPase domain"/>
    <property type="match status" value="2"/>
</dbReference>
<sequence>MNEQFILAVDGGATKTVMTIRSSEGRELFSATSTSSNYQAAGIEHVQHVYTGLLRSAAAHLPSLFIDVAVFAISGVDTDQDKKIIEEIIEESIARCPFTFGHVIIENDVEATLKGLGHHDVSLLISGTGAICYSYMNNRIIRAGGWGHRVGDEGSGYWIGKHIAKAIFRAADGRNKPTALTELVLKGHHVNSTDELFNLIYSPDYTNARLASLGSYLQQAVDMDDAVAHKIMLKAVDELVLLAATTLKNAGYANEVHTLFLNGGVLKNNPSIMNGVITQLEQTHPNLTVKLCEEKPIESIFNRGLREINGTLYIN</sequence>
<dbReference type="InterPro" id="IPR052519">
    <property type="entry name" value="Euk-type_GlcNAc_Kinase"/>
</dbReference>
<keyword evidence="2" id="KW-0418">Kinase</keyword>
<evidence type="ECO:0000259" key="1">
    <source>
        <dbReference type="Pfam" id="PF01869"/>
    </source>
</evidence>
<name>A0ABR8Y343_9BACL</name>
<proteinExistence type="predicted"/>
<dbReference type="RefSeq" id="WP_191701681.1">
    <property type="nucleotide sequence ID" value="NZ_JACSPZ010000012.1"/>
</dbReference>
<keyword evidence="2" id="KW-0808">Transferase</keyword>